<feature type="transmembrane region" description="Helical" evidence="6">
    <location>
        <begin position="12"/>
        <end position="37"/>
    </location>
</feature>
<dbReference type="SUPFAM" id="SSF52172">
    <property type="entry name" value="CheY-like"/>
    <property type="match status" value="1"/>
</dbReference>
<keyword evidence="4" id="KW-0902">Two-component regulatory system</keyword>
<dbReference type="PROSITE" id="PS50110">
    <property type="entry name" value="RESPONSE_REGULATORY"/>
    <property type="match status" value="1"/>
</dbReference>
<evidence type="ECO:0000313" key="10">
    <source>
        <dbReference type="Proteomes" id="UP001163328"/>
    </source>
</evidence>
<feature type="domain" description="Histidine kinase" evidence="7">
    <location>
        <begin position="77"/>
        <end position="297"/>
    </location>
</feature>
<dbReference type="CDD" id="cd00082">
    <property type="entry name" value="HisKA"/>
    <property type="match status" value="1"/>
</dbReference>
<evidence type="ECO:0000256" key="3">
    <source>
        <dbReference type="ARBA" id="ARBA00022553"/>
    </source>
</evidence>
<dbReference type="Pfam" id="PF00072">
    <property type="entry name" value="Response_reg"/>
    <property type="match status" value="1"/>
</dbReference>
<dbReference type="SUPFAM" id="SSF47384">
    <property type="entry name" value="Homodimeric domain of signal transducing histidine kinase"/>
    <property type="match status" value="1"/>
</dbReference>
<evidence type="ECO:0000259" key="7">
    <source>
        <dbReference type="PROSITE" id="PS50109"/>
    </source>
</evidence>
<evidence type="ECO:0000313" key="9">
    <source>
        <dbReference type="EMBL" id="UYW02262.1"/>
    </source>
</evidence>
<dbReference type="Gene3D" id="3.30.565.10">
    <property type="entry name" value="Histidine kinase-like ATPase, C-terminal domain"/>
    <property type="match status" value="1"/>
</dbReference>
<dbReference type="InterPro" id="IPR003661">
    <property type="entry name" value="HisK_dim/P_dom"/>
</dbReference>
<feature type="domain" description="Response regulatory" evidence="8">
    <location>
        <begin position="320"/>
        <end position="434"/>
    </location>
</feature>
<dbReference type="PROSITE" id="PS50109">
    <property type="entry name" value="HIS_KIN"/>
    <property type="match status" value="1"/>
</dbReference>
<dbReference type="Pfam" id="PF00512">
    <property type="entry name" value="HisKA"/>
    <property type="match status" value="1"/>
</dbReference>
<dbReference type="InterPro" id="IPR003594">
    <property type="entry name" value="HATPase_dom"/>
</dbReference>
<dbReference type="CDD" id="cd17546">
    <property type="entry name" value="REC_hyHK_CKI1_RcsC-like"/>
    <property type="match status" value="1"/>
</dbReference>
<dbReference type="PANTHER" id="PTHR45339">
    <property type="entry name" value="HYBRID SIGNAL TRANSDUCTION HISTIDINE KINASE J"/>
    <property type="match status" value="1"/>
</dbReference>
<dbReference type="PANTHER" id="PTHR45339:SF1">
    <property type="entry name" value="HYBRID SIGNAL TRANSDUCTION HISTIDINE KINASE J"/>
    <property type="match status" value="1"/>
</dbReference>
<dbReference type="RefSeq" id="WP_264434771.1">
    <property type="nucleotide sequence ID" value="NZ_CP081495.1"/>
</dbReference>
<organism evidence="9 10">
    <name type="scientific">Flavobacterium agricola</name>
    <dbReference type="NCBI Taxonomy" id="2870839"/>
    <lineage>
        <taxon>Bacteria</taxon>
        <taxon>Pseudomonadati</taxon>
        <taxon>Bacteroidota</taxon>
        <taxon>Flavobacteriia</taxon>
        <taxon>Flavobacteriales</taxon>
        <taxon>Flavobacteriaceae</taxon>
        <taxon>Flavobacterium</taxon>
    </lineage>
</organism>
<dbReference type="Pfam" id="PF02518">
    <property type="entry name" value="HATPase_c"/>
    <property type="match status" value="1"/>
</dbReference>
<evidence type="ECO:0000256" key="6">
    <source>
        <dbReference type="SAM" id="Phobius"/>
    </source>
</evidence>
<dbReference type="Gene3D" id="3.40.50.2300">
    <property type="match status" value="1"/>
</dbReference>
<evidence type="ECO:0000256" key="4">
    <source>
        <dbReference type="ARBA" id="ARBA00023012"/>
    </source>
</evidence>
<dbReference type="Proteomes" id="UP001163328">
    <property type="component" value="Chromosome"/>
</dbReference>
<dbReference type="EMBL" id="CP081495">
    <property type="protein sequence ID" value="UYW02262.1"/>
    <property type="molecule type" value="Genomic_DNA"/>
</dbReference>
<dbReference type="InterPro" id="IPR005467">
    <property type="entry name" value="His_kinase_dom"/>
</dbReference>
<dbReference type="InterPro" id="IPR036097">
    <property type="entry name" value="HisK_dim/P_sf"/>
</dbReference>
<protein>
    <recommendedName>
        <fullName evidence="2">histidine kinase</fullName>
        <ecNumber evidence="2">2.7.13.3</ecNumber>
    </recommendedName>
</protein>
<dbReference type="SMART" id="SM00387">
    <property type="entry name" value="HATPase_c"/>
    <property type="match status" value="1"/>
</dbReference>
<name>A0ABY6M335_9FLAO</name>
<proteinExistence type="predicted"/>
<keyword evidence="6" id="KW-1133">Transmembrane helix</keyword>
<accession>A0ABY6M335</accession>
<dbReference type="Gene3D" id="1.10.287.130">
    <property type="match status" value="1"/>
</dbReference>
<evidence type="ECO:0000259" key="8">
    <source>
        <dbReference type="PROSITE" id="PS50110"/>
    </source>
</evidence>
<keyword evidence="6" id="KW-0472">Membrane</keyword>
<dbReference type="SMART" id="SM00448">
    <property type="entry name" value="REC"/>
    <property type="match status" value="1"/>
</dbReference>
<dbReference type="SUPFAM" id="SSF55874">
    <property type="entry name" value="ATPase domain of HSP90 chaperone/DNA topoisomerase II/histidine kinase"/>
    <property type="match status" value="1"/>
</dbReference>
<evidence type="ECO:0000256" key="5">
    <source>
        <dbReference type="PROSITE-ProRule" id="PRU00169"/>
    </source>
</evidence>
<dbReference type="InterPro" id="IPR011006">
    <property type="entry name" value="CheY-like_superfamily"/>
</dbReference>
<dbReference type="SMART" id="SM00388">
    <property type="entry name" value="HisKA"/>
    <property type="match status" value="1"/>
</dbReference>
<gene>
    <name evidence="9" type="ORF">K5I29_05005</name>
</gene>
<comment type="catalytic activity">
    <reaction evidence="1">
        <text>ATP + protein L-histidine = ADP + protein N-phospho-L-histidine.</text>
        <dbReference type="EC" id="2.7.13.3"/>
    </reaction>
</comment>
<keyword evidence="3 5" id="KW-0597">Phosphoprotein</keyword>
<evidence type="ECO:0000256" key="1">
    <source>
        <dbReference type="ARBA" id="ARBA00000085"/>
    </source>
</evidence>
<dbReference type="InterPro" id="IPR004358">
    <property type="entry name" value="Sig_transdc_His_kin-like_C"/>
</dbReference>
<keyword evidence="6" id="KW-0812">Transmembrane</keyword>
<evidence type="ECO:0000256" key="2">
    <source>
        <dbReference type="ARBA" id="ARBA00012438"/>
    </source>
</evidence>
<dbReference type="PRINTS" id="PR00344">
    <property type="entry name" value="BCTRLSENSOR"/>
</dbReference>
<keyword evidence="10" id="KW-1185">Reference proteome</keyword>
<dbReference type="InterPro" id="IPR001789">
    <property type="entry name" value="Sig_transdc_resp-reg_receiver"/>
</dbReference>
<sequence length="435" mass="49181">MSKLHAQQNKTIAYTQLIYILLFGLLLFLAYSTYVLVKQYQVKNKMLQQIAFQNAELALAKDAAESRVLVKNQFIGKVSHEIRTPLYGIIGLTKVLEQDFTYLKQNKIIKALKFSSDYLMSLINDLLQLQKIEANAVKIEPSAYEIESEIKGIVSSLQPIANANNNQVQIHVSACSDSFIVIDKIKLNQILYNLISNALKFTKNGKVAVVIKQMQVAANQLLLQIQITDSGVGIASKNKSKLFDKFVRFNLKDSEYVGAGLGLSIVKQLVNVLQGEINVKSKLNVGTTFFVSIPCKNFQQQEDKPTAIANKITVDYKKLRLLLVENNEISRLSCQRMFEKHEIQCCMVQSGEAALELIKKQHFDVILTDINMPEMTGFELATYIRNLNKNMPIIALTAYNKEDVYNEIKKHQINDVVTKPFNFETLINAICNQMA</sequence>
<feature type="modified residue" description="4-aspartylphosphate" evidence="5">
    <location>
        <position position="369"/>
    </location>
</feature>
<reference evidence="9" key="1">
    <citation type="submission" date="2021-08" db="EMBL/GenBank/DDBJ databases">
        <title>Flavobacterium sp. strain CC-SYL302.</title>
        <authorList>
            <person name="Lin S.-Y."/>
            <person name="Lee T.-H."/>
            <person name="Young C.-C."/>
        </authorList>
    </citation>
    <scope>NUCLEOTIDE SEQUENCE</scope>
    <source>
        <strain evidence="9">CC-SYL302</strain>
    </source>
</reference>
<dbReference type="EC" id="2.7.13.3" evidence="2"/>
<dbReference type="InterPro" id="IPR036890">
    <property type="entry name" value="HATPase_C_sf"/>
</dbReference>